<evidence type="ECO:0000313" key="3">
    <source>
        <dbReference type="EMBL" id="TYL40613.1"/>
    </source>
</evidence>
<keyword evidence="4" id="KW-1185">Reference proteome</keyword>
<reference evidence="3" key="1">
    <citation type="submission" date="2017-11" db="EMBL/GenBank/DDBJ databases">
        <authorList>
            <person name="Kajale S.C."/>
            <person name="Sharma A."/>
        </authorList>
    </citation>
    <scope>NUCLEOTIDE SEQUENCE</scope>
    <source>
        <strain evidence="3">LS1_42</strain>
    </source>
</reference>
<dbReference type="Pfam" id="PF00583">
    <property type="entry name" value="Acetyltransf_1"/>
    <property type="match status" value="1"/>
</dbReference>
<evidence type="ECO:0000259" key="2">
    <source>
        <dbReference type="PROSITE" id="PS51186"/>
    </source>
</evidence>
<sequence>MEYELLGWPPDGPKLRLDHERFSYAGKFVMTNTGKAVARDESGTIVGALAFNEDRTDEDTLWLRYVTVADDRRGDGIGPALVRHVREHAIERGYDRFRIAVNNPFAYEALYRAGFGYTGETTGIAELILEHPDPLDDSTDDGSSRRDRYQDGLDEFRNRDLSEEEETFLEERNDCGPPERDHTTDEQPHTE</sequence>
<dbReference type="InterPro" id="IPR000182">
    <property type="entry name" value="GNAT_dom"/>
</dbReference>
<evidence type="ECO:0000313" key="4">
    <source>
        <dbReference type="Proteomes" id="UP000766904"/>
    </source>
</evidence>
<dbReference type="EMBL" id="PHNJ01000001">
    <property type="protein sequence ID" value="TYL40613.1"/>
    <property type="molecule type" value="Genomic_DNA"/>
</dbReference>
<feature type="domain" description="N-acetyltransferase" evidence="2">
    <location>
        <begin position="1"/>
        <end position="134"/>
    </location>
</feature>
<name>A0A8J8TSH2_9EURY</name>
<feature type="compositionally biased region" description="Basic and acidic residues" evidence="1">
    <location>
        <begin position="142"/>
        <end position="161"/>
    </location>
</feature>
<dbReference type="InterPro" id="IPR016181">
    <property type="entry name" value="Acyl_CoA_acyltransferase"/>
</dbReference>
<dbReference type="OrthoDB" id="213793at2157"/>
<dbReference type="CDD" id="cd04301">
    <property type="entry name" value="NAT_SF"/>
    <property type="match status" value="1"/>
</dbReference>
<dbReference type="AlphaFoldDB" id="A0A8J8TSH2"/>
<dbReference type="GO" id="GO:0016747">
    <property type="term" value="F:acyltransferase activity, transferring groups other than amino-acyl groups"/>
    <property type="evidence" value="ECO:0007669"/>
    <property type="project" value="InterPro"/>
</dbReference>
<dbReference type="Proteomes" id="UP000766904">
    <property type="component" value="Unassembled WGS sequence"/>
</dbReference>
<feature type="compositionally biased region" description="Basic and acidic residues" evidence="1">
    <location>
        <begin position="169"/>
        <end position="191"/>
    </location>
</feature>
<dbReference type="PROSITE" id="PS51186">
    <property type="entry name" value="GNAT"/>
    <property type="match status" value="1"/>
</dbReference>
<protein>
    <submittedName>
        <fullName evidence="3">GNAT family N-acetyltransferase</fullName>
    </submittedName>
</protein>
<organism evidence="3 4">
    <name type="scientific">Natronococcus pandeyae</name>
    <dbReference type="NCBI Taxonomy" id="2055836"/>
    <lineage>
        <taxon>Archaea</taxon>
        <taxon>Methanobacteriati</taxon>
        <taxon>Methanobacteriota</taxon>
        <taxon>Stenosarchaea group</taxon>
        <taxon>Halobacteria</taxon>
        <taxon>Halobacteriales</taxon>
        <taxon>Natrialbaceae</taxon>
        <taxon>Natronococcus</taxon>
    </lineage>
</organism>
<gene>
    <name evidence="3" type="ORF">CV102_03325</name>
</gene>
<accession>A0A8J8TSH2</accession>
<dbReference type="Gene3D" id="3.40.630.30">
    <property type="match status" value="1"/>
</dbReference>
<comment type="caution">
    <text evidence="3">The sequence shown here is derived from an EMBL/GenBank/DDBJ whole genome shotgun (WGS) entry which is preliminary data.</text>
</comment>
<evidence type="ECO:0000256" key="1">
    <source>
        <dbReference type="SAM" id="MobiDB-lite"/>
    </source>
</evidence>
<dbReference type="SUPFAM" id="SSF55729">
    <property type="entry name" value="Acyl-CoA N-acyltransferases (Nat)"/>
    <property type="match status" value="1"/>
</dbReference>
<dbReference type="RefSeq" id="WP_148856451.1">
    <property type="nucleotide sequence ID" value="NZ_PHNJ01000001.1"/>
</dbReference>
<feature type="region of interest" description="Disordered" evidence="1">
    <location>
        <begin position="131"/>
        <end position="191"/>
    </location>
</feature>
<proteinExistence type="predicted"/>